<proteinExistence type="predicted"/>
<dbReference type="KEGG" id="oan:Oant_1835"/>
<evidence type="ECO:0000256" key="2">
    <source>
        <dbReference type="SAM" id="Phobius"/>
    </source>
</evidence>
<sequence length="698" mass="75869">MACTDTVLICAERTSIVEQAKNGTRKGGRKALWAAVAVIAIAAAGLTGYKITLENTITSQLEKRGGKASSVEADFLGRIHLRDVTLPLKDGSNVRIASVDGRPKFLFLTGMLNASGIDTEIGNYKVSIPSVAIEDANFDTAMLKDTFGNSGLTLPERVGRFSAKRLTAQEIKVVQTVANNEQNIVYKDVALEDINLGKVARYTAGGTIFDFTIQVPGEDGEKVTDKMTGTMGAAEGKDIDGVFLARLYTEKAGPDDKEAKPVYGPFSAKNIVMKTKDANFSYDEIRSNGFTARMPAVPFTETLEKLQSLENADELSQEETRELILQLSSLFDTIGKGDVEMLGMKIEPTDSSKGKGSIERVAVAFDNQKMDATIKGLAFSEGQDYMKMEEASLKGFSWATSVEALKKFAALNEDEVENFPFTTMLPEFGTLRVVGIDADLPYEKSEDVDAGEENADEGEQAATEESSVPSLPERIQFAMKNYEVALNKPYNGIPTDVRVAYEDMSIKVPTQADDEFYQQLRKLGYDSLTMSSNFEASWDEANQDLIIKDISISGKDMGSVSMSGLMGGLTKEFFSGDKVMMQVALLGLKAKQVNLKVEEKGIIANAIKIYAEEKDMSEDEVRGTMSLMAAAALQELAAEQPQLQDVATAFSTFLAKPNIFELTVKSKAEKGIGALEMVAASQDPTLLLDKVDIEAKAE</sequence>
<dbReference type="EMBL" id="CP000758">
    <property type="protein sequence ID" value="ABS14551.1"/>
    <property type="molecule type" value="Genomic_DNA"/>
</dbReference>
<dbReference type="STRING" id="439375.Oant_1835"/>
<keyword evidence="2" id="KW-1133">Transmembrane helix</keyword>
<feature type="transmembrane region" description="Helical" evidence="2">
    <location>
        <begin position="31"/>
        <end position="49"/>
    </location>
</feature>
<gene>
    <name evidence="3" type="ordered locus">Oant_1835</name>
</gene>
<keyword evidence="2" id="KW-0812">Transmembrane</keyword>
<reference evidence="3 4" key="1">
    <citation type="journal article" date="2011" name="J. Bacteriol.">
        <title>Genome of Ochrobactrum anthropi ATCC 49188 T, a versatile opportunistic pathogen and symbiont of several eukaryotic hosts.</title>
        <authorList>
            <person name="Chain P.S."/>
            <person name="Lang D.M."/>
            <person name="Comerci D.J."/>
            <person name="Malfatti S.A."/>
            <person name="Vergez L.M."/>
            <person name="Shin M."/>
            <person name="Ugalde R.A."/>
            <person name="Garcia E."/>
            <person name="Tolmasky M.E."/>
        </authorList>
    </citation>
    <scope>NUCLEOTIDE SEQUENCE [LARGE SCALE GENOMIC DNA]</scope>
    <source>
        <strain evidence="4">ATCC 49188 / DSM 6882 / CCUG 24695 / JCM 21032 / LMG 3331 / NBRC 15819 / NCTC 12168 / Alc 37</strain>
    </source>
</reference>
<keyword evidence="4" id="KW-1185">Reference proteome</keyword>
<keyword evidence="2" id="KW-0472">Membrane</keyword>
<dbReference type="Proteomes" id="UP000002301">
    <property type="component" value="Chromosome 1"/>
</dbReference>
<protein>
    <recommendedName>
        <fullName evidence="5">DUF945 domain-containing protein</fullName>
    </recommendedName>
</protein>
<evidence type="ECO:0000313" key="4">
    <source>
        <dbReference type="Proteomes" id="UP000002301"/>
    </source>
</evidence>
<evidence type="ECO:0008006" key="5">
    <source>
        <dbReference type="Google" id="ProtNLM"/>
    </source>
</evidence>
<dbReference type="eggNOG" id="ENOG5031AIN">
    <property type="taxonomic scope" value="Bacteria"/>
</dbReference>
<name>A6WZZ7_BRUA4</name>
<dbReference type="AlphaFoldDB" id="A6WZZ7"/>
<evidence type="ECO:0000313" key="3">
    <source>
        <dbReference type="EMBL" id="ABS14551.1"/>
    </source>
</evidence>
<feature type="compositionally biased region" description="Acidic residues" evidence="1">
    <location>
        <begin position="448"/>
        <end position="459"/>
    </location>
</feature>
<feature type="region of interest" description="Disordered" evidence="1">
    <location>
        <begin position="446"/>
        <end position="469"/>
    </location>
</feature>
<dbReference type="HOGENOM" id="CLU_411545_0_0_5"/>
<evidence type="ECO:0000256" key="1">
    <source>
        <dbReference type="SAM" id="MobiDB-lite"/>
    </source>
</evidence>
<organism evidence="3 4">
    <name type="scientific">Brucella anthropi (strain ATCC 49188 / DSM 6882 / CCUG 24695 / JCM 21032 / LMG 3331 / NBRC 15819 / NCTC 12168 / Alc 37)</name>
    <name type="common">Ochrobactrum anthropi</name>
    <dbReference type="NCBI Taxonomy" id="439375"/>
    <lineage>
        <taxon>Bacteria</taxon>
        <taxon>Pseudomonadati</taxon>
        <taxon>Pseudomonadota</taxon>
        <taxon>Alphaproteobacteria</taxon>
        <taxon>Hyphomicrobiales</taxon>
        <taxon>Brucellaceae</taxon>
        <taxon>Brucella/Ochrobactrum group</taxon>
        <taxon>Brucella</taxon>
    </lineage>
</organism>
<accession>A6WZZ7</accession>